<gene>
    <name evidence="2" type="ORF">SAMN02745124_04068</name>
</gene>
<dbReference type="AlphaFoldDB" id="A0A1M5YI86"/>
<dbReference type="RefSeq" id="WP_208609846.1">
    <property type="nucleotide sequence ID" value="NZ_FQXS01000038.1"/>
</dbReference>
<evidence type="ECO:0000313" key="2">
    <source>
        <dbReference type="EMBL" id="SHI11716.1"/>
    </source>
</evidence>
<protein>
    <submittedName>
        <fullName evidence="2">Transposase</fullName>
    </submittedName>
</protein>
<proteinExistence type="predicted"/>
<evidence type="ECO:0000259" key="1">
    <source>
        <dbReference type="Pfam" id="PF01610"/>
    </source>
</evidence>
<accession>A0A1M5YI86</accession>
<feature type="domain" description="Transposase IS204/IS1001/IS1096/IS1165 DDE" evidence="1">
    <location>
        <begin position="2"/>
        <end position="97"/>
    </location>
</feature>
<organism evidence="2 3">
    <name type="scientific">Desulfofustis glycolicus DSM 9705</name>
    <dbReference type="NCBI Taxonomy" id="1121409"/>
    <lineage>
        <taxon>Bacteria</taxon>
        <taxon>Pseudomonadati</taxon>
        <taxon>Thermodesulfobacteriota</taxon>
        <taxon>Desulfobulbia</taxon>
        <taxon>Desulfobulbales</taxon>
        <taxon>Desulfocapsaceae</taxon>
        <taxon>Desulfofustis</taxon>
    </lineage>
</organism>
<dbReference type="InterPro" id="IPR002560">
    <property type="entry name" value="Transposase_DDE"/>
</dbReference>
<dbReference type="Pfam" id="PF01610">
    <property type="entry name" value="DDE_Tnp_ISL3"/>
    <property type="match status" value="1"/>
</dbReference>
<keyword evidence="3" id="KW-1185">Reference proteome</keyword>
<name>A0A1M5YI86_9BACT</name>
<dbReference type="EMBL" id="FQXS01000038">
    <property type="protein sequence ID" value="SHI11716.1"/>
    <property type="molecule type" value="Genomic_DNA"/>
</dbReference>
<evidence type="ECO:0000313" key="3">
    <source>
        <dbReference type="Proteomes" id="UP000184139"/>
    </source>
</evidence>
<sequence>RVKERLRWVRKAATPQAAKWRLSNFLLCMAETDLTRSPVLKPIISAIETVIRHRQAIESRWQSGHSNARLEGLNSIFQAAKARARGYRNPQTFISMIYLIASPVGNLLKST</sequence>
<dbReference type="Proteomes" id="UP000184139">
    <property type="component" value="Unassembled WGS sequence"/>
</dbReference>
<reference evidence="2 3" key="1">
    <citation type="submission" date="2016-11" db="EMBL/GenBank/DDBJ databases">
        <authorList>
            <person name="Jaros S."/>
            <person name="Januszkiewicz K."/>
            <person name="Wedrychowicz H."/>
        </authorList>
    </citation>
    <scope>NUCLEOTIDE SEQUENCE [LARGE SCALE GENOMIC DNA]</scope>
    <source>
        <strain evidence="2 3">DSM 9705</strain>
    </source>
</reference>
<dbReference type="STRING" id="1121409.SAMN02745124_04068"/>
<feature type="non-terminal residue" evidence="2">
    <location>
        <position position="1"/>
    </location>
</feature>